<feature type="chain" id="PRO_5041630133" evidence="1">
    <location>
        <begin position="18"/>
        <end position="158"/>
    </location>
</feature>
<sequence length="158" mass="18310">MMFFLSWFFILFPICFAYDPKDINVEKPNLHEGLVRGMEHYCRTLGGGIEIPDLKYEPSKTEYLKSKLKQHSGHLLALQGWNSNIRICWADISENNGVTSWHEAGTKLATKCNAEVHTHDVCTNLFKRFPLVQCLTVDGHYLYCAFSKDMDWNTFNQK</sequence>
<evidence type="ECO:0000313" key="4">
    <source>
        <dbReference type="Proteomes" id="UP001176961"/>
    </source>
</evidence>
<dbReference type="AlphaFoldDB" id="A0AA36DJF7"/>
<gene>
    <name evidence="2" type="ORF">CYNAS_LOCUS783</name>
    <name evidence="3" type="ORF">CYNAS_LOCUS789</name>
</gene>
<organism evidence="3 4">
    <name type="scientific">Cylicocyclus nassatus</name>
    <name type="common">Nematode worm</name>
    <dbReference type="NCBI Taxonomy" id="53992"/>
    <lineage>
        <taxon>Eukaryota</taxon>
        <taxon>Metazoa</taxon>
        <taxon>Ecdysozoa</taxon>
        <taxon>Nematoda</taxon>
        <taxon>Chromadorea</taxon>
        <taxon>Rhabditida</taxon>
        <taxon>Rhabditina</taxon>
        <taxon>Rhabditomorpha</taxon>
        <taxon>Strongyloidea</taxon>
        <taxon>Strongylidae</taxon>
        <taxon>Cylicocyclus</taxon>
    </lineage>
</organism>
<evidence type="ECO:0000313" key="3">
    <source>
        <dbReference type="EMBL" id="CAJ0588806.1"/>
    </source>
</evidence>
<protein>
    <submittedName>
        <fullName evidence="3">Uncharacterized protein</fullName>
    </submittedName>
</protein>
<evidence type="ECO:0000256" key="1">
    <source>
        <dbReference type="SAM" id="SignalP"/>
    </source>
</evidence>
<comment type="caution">
    <text evidence="3">The sequence shown here is derived from an EMBL/GenBank/DDBJ whole genome shotgun (WGS) entry which is preliminary data.</text>
</comment>
<name>A0AA36DJF7_CYLNA</name>
<dbReference type="Proteomes" id="UP001176961">
    <property type="component" value="Unassembled WGS sequence"/>
</dbReference>
<feature type="signal peptide" evidence="1">
    <location>
        <begin position="1"/>
        <end position="17"/>
    </location>
</feature>
<dbReference type="EMBL" id="CATQJL010000001">
    <property type="protein sequence ID" value="CAJ0588800.1"/>
    <property type="molecule type" value="Genomic_DNA"/>
</dbReference>
<keyword evidence="4" id="KW-1185">Reference proteome</keyword>
<proteinExistence type="predicted"/>
<evidence type="ECO:0000313" key="2">
    <source>
        <dbReference type="EMBL" id="CAJ0588800.1"/>
    </source>
</evidence>
<reference evidence="3" key="1">
    <citation type="submission" date="2023-07" db="EMBL/GenBank/DDBJ databases">
        <authorList>
            <consortium name="CYATHOMIX"/>
        </authorList>
    </citation>
    <scope>NUCLEOTIDE SEQUENCE</scope>
    <source>
        <strain evidence="3">N/A</strain>
    </source>
</reference>
<accession>A0AA36DJF7</accession>
<dbReference type="EMBL" id="CATQJL010000001">
    <property type="protein sequence ID" value="CAJ0588806.1"/>
    <property type="molecule type" value="Genomic_DNA"/>
</dbReference>
<keyword evidence="1" id="KW-0732">Signal</keyword>